<organism evidence="4 5">
    <name type="scientific">Streptomyces mashuensis</name>
    <dbReference type="NCBI Taxonomy" id="33904"/>
    <lineage>
        <taxon>Bacteria</taxon>
        <taxon>Bacillati</taxon>
        <taxon>Actinomycetota</taxon>
        <taxon>Actinomycetes</taxon>
        <taxon>Kitasatosporales</taxon>
        <taxon>Streptomycetaceae</taxon>
        <taxon>Streptomyces</taxon>
    </lineage>
</organism>
<proteinExistence type="predicted"/>
<reference evidence="4" key="1">
    <citation type="journal article" date="2014" name="Int. J. Syst. Evol. Microbiol.">
        <title>Complete genome sequence of Corynebacterium casei LMG S-19264T (=DSM 44701T), isolated from a smear-ripened cheese.</title>
        <authorList>
            <consortium name="US DOE Joint Genome Institute (JGI-PGF)"/>
            <person name="Walter F."/>
            <person name="Albersmeier A."/>
            <person name="Kalinowski J."/>
            <person name="Ruckert C."/>
        </authorList>
    </citation>
    <scope>NUCLEOTIDE SEQUENCE</scope>
    <source>
        <strain evidence="4">JCM 4059</strain>
    </source>
</reference>
<dbReference type="PANTHER" id="PTHR44845:SF6">
    <property type="entry name" value="BETA-ALANINE-ACTIVATING ENZYME"/>
    <property type="match status" value="1"/>
</dbReference>
<accession>A0A919AV59</accession>
<gene>
    <name evidence="4" type="ORF">GCM10010218_04030</name>
</gene>
<dbReference type="EMBL" id="BNBD01000001">
    <property type="protein sequence ID" value="GHF26393.1"/>
    <property type="molecule type" value="Genomic_DNA"/>
</dbReference>
<sequence>MRPASVSAGPARPAAGYGRTAVALPPTTVIGPVEARAARTPGATALVAGAATLTYAGLNTRANRLARHLAGFGLGPGTCAALALPPGPRLVVALLAVLKTGAAYVPTGLAPDTAPLCVVTDAATRAFLPAAGGPYVVVDDPRVRARTAAQLPTDPGRALTPHHPVAVLGGTPVPHAWADVQLRALQGCHGLTAADRVLYAAPAGDPWPADLLWALREGATVVLAAPGTDRDPAALARTARRYAATTVRLAPEALVPFAEGTGGPGALRRVLCTGEELDRAAADRFHRALPGVGLHRHHRPAGLLGDLTHHHCAPGGQGPVPLGRPLWNARLSVRDEVLYLAGPWPAMDGPVTGSYRTGTRAVWDETGTLWPAAAP</sequence>
<reference evidence="4" key="2">
    <citation type="submission" date="2020-09" db="EMBL/GenBank/DDBJ databases">
        <authorList>
            <person name="Sun Q."/>
            <person name="Ohkuma M."/>
        </authorList>
    </citation>
    <scope>NUCLEOTIDE SEQUENCE</scope>
    <source>
        <strain evidence="4">JCM 4059</strain>
    </source>
</reference>
<evidence type="ECO:0000256" key="1">
    <source>
        <dbReference type="ARBA" id="ARBA00022450"/>
    </source>
</evidence>
<keyword evidence="5" id="KW-1185">Reference proteome</keyword>
<dbReference type="Gene3D" id="3.40.50.12780">
    <property type="entry name" value="N-terminal domain of ligase-like"/>
    <property type="match status" value="1"/>
</dbReference>
<feature type="domain" description="AMP-dependent synthetase/ligase" evidence="3">
    <location>
        <begin position="34"/>
        <end position="108"/>
    </location>
</feature>
<comment type="caution">
    <text evidence="4">The sequence shown here is derived from an EMBL/GenBank/DDBJ whole genome shotgun (WGS) entry which is preliminary data.</text>
</comment>
<dbReference type="InterPro" id="IPR042099">
    <property type="entry name" value="ANL_N_sf"/>
</dbReference>
<keyword evidence="2" id="KW-0597">Phosphoprotein</keyword>
<evidence type="ECO:0000313" key="5">
    <source>
        <dbReference type="Proteomes" id="UP000638313"/>
    </source>
</evidence>
<feature type="domain" description="AMP-dependent synthetase/ligase" evidence="3">
    <location>
        <begin position="187"/>
        <end position="336"/>
    </location>
</feature>
<keyword evidence="1" id="KW-0596">Phosphopantetheine</keyword>
<dbReference type="SUPFAM" id="SSF56801">
    <property type="entry name" value="Acetyl-CoA synthetase-like"/>
    <property type="match status" value="1"/>
</dbReference>
<protein>
    <recommendedName>
        <fullName evidence="3">AMP-dependent synthetase/ligase domain-containing protein</fullName>
    </recommendedName>
</protein>
<evidence type="ECO:0000256" key="2">
    <source>
        <dbReference type="ARBA" id="ARBA00022553"/>
    </source>
</evidence>
<dbReference type="RefSeq" id="WP_308440221.1">
    <property type="nucleotide sequence ID" value="NZ_BNBD01000001.1"/>
</dbReference>
<dbReference type="InterPro" id="IPR000873">
    <property type="entry name" value="AMP-dep_synth/lig_dom"/>
</dbReference>
<dbReference type="Proteomes" id="UP000638313">
    <property type="component" value="Unassembled WGS sequence"/>
</dbReference>
<dbReference type="Pfam" id="PF00501">
    <property type="entry name" value="AMP-binding"/>
    <property type="match status" value="2"/>
</dbReference>
<dbReference type="PANTHER" id="PTHR44845">
    <property type="entry name" value="CARRIER DOMAIN-CONTAINING PROTEIN"/>
    <property type="match status" value="1"/>
</dbReference>
<evidence type="ECO:0000313" key="4">
    <source>
        <dbReference type="EMBL" id="GHF26393.1"/>
    </source>
</evidence>
<name>A0A919AV59_9ACTN</name>
<evidence type="ECO:0000259" key="3">
    <source>
        <dbReference type="Pfam" id="PF00501"/>
    </source>
</evidence>
<dbReference type="AlphaFoldDB" id="A0A919AV59"/>